<dbReference type="AlphaFoldDB" id="A0A2P4X0J3"/>
<keyword evidence="2" id="KW-1185">Reference proteome</keyword>
<name>A0A2P4X0J3_9STRA</name>
<gene>
    <name evidence="1" type="ORF">PHPALM_36196</name>
</gene>
<dbReference type="OrthoDB" id="126674at2759"/>
<dbReference type="Proteomes" id="UP000237271">
    <property type="component" value="Unassembled WGS sequence"/>
</dbReference>
<organism evidence="1 2">
    <name type="scientific">Phytophthora palmivora</name>
    <dbReference type="NCBI Taxonomy" id="4796"/>
    <lineage>
        <taxon>Eukaryota</taxon>
        <taxon>Sar</taxon>
        <taxon>Stramenopiles</taxon>
        <taxon>Oomycota</taxon>
        <taxon>Peronosporomycetes</taxon>
        <taxon>Peronosporales</taxon>
        <taxon>Peronosporaceae</taxon>
        <taxon>Phytophthora</taxon>
    </lineage>
</organism>
<sequence length="209" mass="23344">MQTAPRKRLFRPFINNKRGAVCVEDVAELSLIELLETDEENNPLQAERIHQSSLDVLVKLTPDLTSHSFRRGAAMHTNDGSLAENWIIDRVTSLRHTYMLGTTQADQKVARVLSGWNSKDGTRHPSLRALEEPNLSCALQQQALLFANTLRFANPALNLDEEFDEGFTSTLVMHYPDMLLLADSSAFIVRMRESLGALAIGVAELLAWA</sequence>
<proteinExistence type="predicted"/>
<evidence type="ECO:0000313" key="1">
    <source>
        <dbReference type="EMBL" id="POM59076.1"/>
    </source>
</evidence>
<protein>
    <submittedName>
        <fullName evidence="1">Uncharacterized protein</fullName>
    </submittedName>
</protein>
<dbReference type="EMBL" id="NCKW01020111">
    <property type="protein sequence ID" value="POM59076.1"/>
    <property type="molecule type" value="Genomic_DNA"/>
</dbReference>
<comment type="caution">
    <text evidence="1">The sequence shown here is derived from an EMBL/GenBank/DDBJ whole genome shotgun (WGS) entry which is preliminary data.</text>
</comment>
<evidence type="ECO:0000313" key="2">
    <source>
        <dbReference type="Proteomes" id="UP000237271"/>
    </source>
</evidence>
<reference evidence="1 2" key="1">
    <citation type="journal article" date="2017" name="Genome Biol. Evol.">
        <title>Phytophthora megakarya and P. palmivora, closely related causal agents of cacao black pod rot, underwent increases in genome sizes and gene numbers by different mechanisms.</title>
        <authorList>
            <person name="Ali S.S."/>
            <person name="Shao J."/>
            <person name="Lary D.J."/>
            <person name="Kronmiller B."/>
            <person name="Shen D."/>
            <person name="Strem M.D."/>
            <person name="Amoako-Attah I."/>
            <person name="Akrofi A.Y."/>
            <person name="Begoude B.A."/>
            <person name="Ten Hoopen G.M."/>
            <person name="Coulibaly K."/>
            <person name="Kebe B.I."/>
            <person name="Melnick R.L."/>
            <person name="Guiltinan M.J."/>
            <person name="Tyler B.M."/>
            <person name="Meinhardt L.W."/>
            <person name="Bailey B.A."/>
        </authorList>
    </citation>
    <scope>NUCLEOTIDE SEQUENCE [LARGE SCALE GENOMIC DNA]</scope>
    <source>
        <strain evidence="2">sbr112.9</strain>
    </source>
</reference>
<accession>A0A2P4X0J3</accession>